<dbReference type="PANTHER" id="PTHR33710:SF71">
    <property type="entry name" value="ENDONUCLEASE_EXONUCLEASE_PHOSPHATASE DOMAIN-CONTAINING PROTEIN"/>
    <property type="match status" value="1"/>
</dbReference>
<dbReference type="PANTHER" id="PTHR33710">
    <property type="entry name" value="BNAC02G09200D PROTEIN"/>
    <property type="match status" value="1"/>
</dbReference>
<proteinExistence type="predicted"/>
<evidence type="ECO:0000313" key="3">
    <source>
        <dbReference type="EMBL" id="KAL0462661.1"/>
    </source>
</evidence>
<evidence type="ECO:0000256" key="1">
    <source>
        <dbReference type="SAM" id="MobiDB-lite"/>
    </source>
</evidence>
<reference evidence="3" key="2">
    <citation type="journal article" date="2024" name="Plant">
        <title>Genomic evolution and insights into agronomic trait innovations of Sesamum species.</title>
        <authorList>
            <person name="Miao H."/>
            <person name="Wang L."/>
            <person name="Qu L."/>
            <person name="Liu H."/>
            <person name="Sun Y."/>
            <person name="Le M."/>
            <person name="Wang Q."/>
            <person name="Wei S."/>
            <person name="Zheng Y."/>
            <person name="Lin W."/>
            <person name="Duan Y."/>
            <person name="Cao H."/>
            <person name="Xiong S."/>
            <person name="Wang X."/>
            <person name="Wei L."/>
            <person name="Li C."/>
            <person name="Ma Q."/>
            <person name="Ju M."/>
            <person name="Zhao R."/>
            <person name="Li G."/>
            <person name="Mu C."/>
            <person name="Tian Q."/>
            <person name="Mei H."/>
            <person name="Zhang T."/>
            <person name="Gao T."/>
            <person name="Zhang H."/>
        </authorList>
    </citation>
    <scope>NUCLEOTIDE SEQUENCE</scope>
    <source>
        <strain evidence="3">KEN1</strain>
    </source>
</reference>
<protein>
    <recommendedName>
        <fullName evidence="2">Endonuclease/exonuclease/phosphatase domain-containing protein</fullName>
    </recommendedName>
</protein>
<reference evidence="3" key="1">
    <citation type="submission" date="2020-06" db="EMBL/GenBank/DDBJ databases">
        <authorList>
            <person name="Li T."/>
            <person name="Hu X."/>
            <person name="Zhang T."/>
            <person name="Song X."/>
            <person name="Zhang H."/>
            <person name="Dai N."/>
            <person name="Sheng W."/>
            <person name="Hou X."/>
            <person name="Wei L."/>
        </authorList>
    </citation>
    <scope>NUCLEOTIDE SEQUENCE</scope>
    <source>
        <strain evidence="3">KEN1</strain>
        <tissue evidence="3">Leaf</tissue>
    </source>
</reference>
<dbReference type="Pfam" id="PF03372">
    <property type="entry name" value="Exo_endo_phos"/>
    <property type="match status" value="1"/>
</dbReference>
<dbReference type="EMBL" id="JACGWN010000001">
    <property type="protein sequence ID" value="KAL0462661.1"/>
    <property type="molecule type" value="Genomic_DNA"/>
</dbReference>
<gene>
    <name evidence="3" type="ORF">Slati_0153700</name>
</gene>
<dbReference type="InterPro" id="IPR036691">
    <property type="entry name" value="Endo/exonu/phosph_ase_sf"/>
</dbReference>
<sequence length="401" mass="45943">MLLRDNNPALVFLAETKCSSRLIESLKWKFDLYGFCVPATGKSGGLAILWVKSVSVQMQSFSRYHIDLSVQLDVELPIWRFTGIYGELETSKRSRTWQLLSRLYSQSCQAWIYAGDYNELLDTSEKQGGPPRPSWQMRNFRQALEACELHDVGCTRDPFTWSNRYISPRTVLERLDRACANMGWSHLFPNAMVTHLPVTCSDHKALLIQLEEGPRVVQKCSRSWRFEAAWLQSNHCEVVVMESWGVANTPGGVSAKLAACQQNLASWDRNVFRADRNRLAAREETVWRQRSKDTWIREGDRNTSFFHQRASNRFKTNVIRRVRDVAGNWVVNEEDIRQCIVSHFSGVYASCRPQWNDIAKGTENLQWVVDDSMAGDLMQPYTEEEVTQSSISNGPSKISGT</sequence>
<name>A0AAW2YAB9_9LAMI</name>
<dbReference type="Gene3D" id="3.60.10.10">
    <property type="entry name" value="Endonuclease/exonuclease/phosphatase"/>
    <property type="match status" value="1"/>
</dbReference>
<feature type="domain" description="Endonuclease/exonuclease/phosphatase" evidence="2">
    <location>
        <begin position="2"/>
        <end position="203"/>
    </location>
</feature>
<organism evidence="3">
    <name type="scientific">Sesamum latifolium</name>
    <dbReference type="NCBI Taxonomy" id="2727402"/>
    <lineage>
        <taxon>Eukaryota</taxon>
        <taxon>Viridiplantae</taxon>
        <taxon>Streptophyta</taxon>
        <taxon>Embryophyta</taxon>
        <taxon>Tracheophyta</taxon>
        <taxon>Spermatophyta</taxon>
        <taxon>Magnoliopsida</taxon>
        <taxon>eudicotyledons</taxon>
        <taxon>Gunneridae</taxon>
        <taxon>Pentapetalae</taxon>
        <taxon>asterids</taxon>
        <taxon>lamiids</taxon>
        <taxon>Lamiales</taxon>
        <taxon>Pedaliaceae</taxon>
        <taxon>Sesamum</taxon>
    </lineage>
</organism>
<evidence type="ECO:0000259" key="2">
    <source>
        <dbReference type="Pfam" id="PF03372"/>
    </source>
</evidence>
<dbReference type="AlphaFoldDB" id="A0AAW2YAB9"/>
<feature type="region of interest" description="Disordered" evidence="1">
    <location>
        <begin position="382"/>
        <end position="401"/>
    </location>
</feature>
<accession>A0AAW2YAB9</accession>
<dbReference type="SUPFAM" id="SSF56219">
    <property type="entry name" value="DNase I-like"/>
    <property type="match status" value="1"/>
</dbReference>
<dbReference type="InterPro" id="IPR005135">
    <property type="entry name" value="Endo/exonuclease/phosphatase"/>
</dbReference>
<comment type="caution">
    <text evidence="3">The sequence shown here is derived from an EMBL/GenBank/DDBJ whole genome shotgun (WGS) entry which is preliminary data.</text>
</comment>
<dbReference type="GO" id="GO:0003824">
    <property type="term" value="F:catalytic activity"/>
    <property type="evidence" value="ECO:0007669"/>
    <property type="project" value="InterPro"/>
</dbReference>
<feature type="compositionally biased region" description="Polar residues" evidence="1">
    <location>
        <begin position="387"/>
        <end position="401"/>
    </location>
</feature>